<dbReference type="PANTHER" id="PTHR30535">
    <property type="entry name" value="VITAMIN B12-BINDING PROTEIN"/>
    <property type="match status" value="1"/>
</dbReference>
<evidence type="ECO:0000259" key="2">
    <source>
        <dbReference type="PROSITE" id="PS50983"/>
    </source>
</evidence>
<evidence type="ECO:0000256" key="1">
    <source>
        <dbReference type="SAM" id="SignalP"/>
    </source>
</evidence>
<accession>A0A7G3GBE8</accession>
<dbReference type="SUPFAM" id="SSF53807">
    <property type="entry name" value="Helical backbone' metal receptor"/>
    <property type="match status" value="1"/>
</dbReference>
<dbReference type="Pfam" id="PF01497">
    <property type="entry name" value="Peripla_BP_2"/>
    <property type="match status" value="1"/>
</dbReference>
<dbReference type="CDD" id="cd01149">
    <property type="entry name" value="HutB"/>
    <property type="match status" value="1"/>
</dbReference>
<feature type="signal peptide" evidence="1">
    <location>
        <begin position="1"/>
        <end position="19"/>
    </location>
</feature>
<proteinExistence type="predicted"/>
<keyword evidence="1" id="KW-0732">Signal</keyword>
<dbReference type="AlphaFoldDB" id="A0A7G3GBE8"/>
<dbReference type="EMBL" id="CP025781">
    <property type="protein sequence ID" value="QBC44362.1"/>
    <property type="molecule type" value="Genomic_DNA"/>
</dbReference>
<organism evidence="3 4">
    <name type="scientific">Iodobacter fluviatilis</name>
    <dbReference type="NCBI Taxonomy" id="537"/>
    <lineage>
        <taxon>Bacteria</taxon>
        <taxon>Pseudomonadati</taxon>
        <taxon>Pseudomonadota</taxon>
        <taxon>Betaproteobacteria</taxon>
        <taxon>Neisseriales</taxon>
        <taxon>Chitinibacteraceae</taxon>
        <taxon>Iodobacter</taxon>
    </lineage>
</organism>
<dbReference type="Gene3D" id="3.40.50.1980">
    <property type="entry name" value="Nitrogenase molybdenum iron protein domain"/>
    <property type="match status" value="2"/>
</dbReference>
<dbReference type="PANTHER" id="PTHR30535:SF4">
    <property type="entry name" value="HEMIN-BINDING PERIPLASMIC PROTEIN HMUT"/>
    <property type="match status" value="1"/>
</dbReference>
<dbReference type="PROSITE" id="PS50983">
    <property type="entry name" value="FE_B12_PBP"/>
    <property type="match status" value="1"/>
</dbReference>
<dbReference type="RefSeq" id="WP_130106902.1">
    <property type="nucleotide sequence ID" value="NZ_CP025781.1"/>
</dbReference>
<sequence>MKQWLASTLLLALIGPALAAPPKKIVTLGGSLTEIVYALNEEQRLVAVDQSSSYPPAAAKLPKVGYYRAFSVEGVLAQKPDLVLASDQAGPPEALAKLQRSGVPVIVLPSAPNLAALEKRIAGIASALQEVEKGKVINTRLKREVVQAPASNTRALLLISRSGSPEGAGSDTTADAILKLAGLNNVLTKQQGYKPLAMESIVALQPDVIVLSSMSIQNLGGIEKVLAMPGLAQTPAAKNKKIIVMDDLLLLGFGIRLPEALQQLKQAAK</sequence>
<feature type="domain" description="Fe/B12 periplasmic-binding" evidence="2">
    <location>
        <begin position="24"/>
        <end position="269"/>
    </location>
</feature>
<protein>
    <submittedName>
        <fullName evidence="3">Hemin ABC transporter substrate-binding protein</fullName>
    </submittedName>
</protein>
<dbReference type="KEGG" id="ifl:C1H71_13045"/>
<dbReference type="InterPro" id="IPR002491">
    <property type="entry name" value="ABC_transptr_periplasmic_BD"/>
</dbReference>
<evidence type="ECO:0000313" key="4">
    <source>
        <dbReference type="Proteomes" id="UP000515917"/>
    </source>
</evidence>
<name>A0A7G3GBE8_9NEIS</name>
<dbReference type="Proteomes" id="UP000515917">
    <property type="component" value="Chromosome"/>
</dbReference>
<feature type="chain" id="PRO_5029000025" evidence="1">
    <location>
        <begin position="20"/>
        <end position="269"/>
    </location>
</feature>
<keyword evidence="4" id="KW-1185">Reference proteome</keyword>
<gene>
    <name evidence="3" type="ORF">C1H71_13045</name>
</gene>
<dbReference type="InterPro" id="IPR050902">
    <property type="entry name" value="ABC_Transporter_SBP"/>
</dbReference>
<evidence type="ECO:0000313" key="3">
    <source>
        <dbReference type="EMBL" id="QBC44362.1"/>
    </source>
</evidence>
<reference evidence="3 4" key="1">
    <citation type="submission" date="2018-01" db="EMBL/GenBank/DDBJ databases">
        <title>Genome sequence of Iodobacter sp. strain PCH194 isolated from Indian Trans-Himalaya.</title>
        <authorList>
            <person name="Kumar V."/>
            <person name="Thakur V."/>
            <person name="Kumar S."/>
            <person name="Singh D."/>
        </authorList>
    </citation>
    <scope>NUCLEOTIDE SEQUENCE [LARGE SCALE GENOMIC DNA]</scope>
    <source>
        <strain evidence="3 4">PCH194</strain>
    </source>
</reference>